<evidence type="ECO:0000313" key="2">
    <source>
        <dbReference type="Proteomes" id="UP000789901"/>
    </source>
</evidence>
<proteinExistence type="predicted"/>
<comment type="caution">
    <text evidence="1">The sequence shown here is derived from an EMBL/GenBank/DDBJ whole genome shotgun (WGS) entry which is preliminary data.</text>
</comment>
<name>A0ABN7UP90_GIGMA</name>
<dbReference type="EMBL" id="CAJVQB010004759">
    <property type="protein sequence ID" value="CAG8644765.1"/>
    <property type="molecule type" value="Genomic_DNA"/>
</dbReference>
<keyword evidence="2" id="KW-1185">Reference proteome</keyword>
<reference evidence="1 2" key="1">
    <citation type="submission" date="2021-06" db="EMBL/GenBank/DDBJ databases">
        <authorList>
            <person name="Kallberg Y."/>
            <person name="Tangrot J."/>
            <person name="Rosling A."/>
        </authorList>
    </citation>
    <scope>NUCLEOTIDE SEQUENCE [LARGE SCALE GENOMIC DNA]</scope>
    <source>
        <strain evidence="1 2">120-4 pot B 10/14</strain>
    </source>
</reference>
<accession>A0ABN7UP90</accession>
<organism evidence="1 2">
    <name type="scientific">Gigaspora margarita</name>
    <dbReference type="NCBI Taxonomy" id="4874"/>
    <lineage>
        <taxon>Eukaryota</taxon>
        <taxon>Fungi</taxon>
        <taxon>Fungi incertae sedis</taxon>
        <taxon>Mucoromycota</taxon>
        <taxon>Glomeromycotina</taxon>
        <taxon>Glomeromycetes</taxon>
        <taxon>Diversisporales</taxon>
        <taxon>Gigasporaceae</taxon>
        <taxon>Gigaspora</taxon>
    </lineage>
</organism>
<evidence type="ECO:0000313" key="1">
    <source>
        <dbReference type="EMBL" id="CAG8644765.1"/>
    </source>
</evidence>
<dbReference type="Proteomes" id="UP000789901">
    <property type="component" value="Unassembled WGS sequence"/>
</dbReference>
<protein>
    <submittedName>
        <fullName evidence="1">12221_t:CDS:1</fullName>
    </submittedName>
</protein>
<sequence length="127" mass="14899">MLYKLAEFGKQWSADFTQVYEDQTNNSLPTEWSMELSQDQTIINLPNVYNPFIEWSTGITQNDVDQTNHNLSIEQTTCLEDKHPVSFVSRRKKGKNARDARNVIVKELFVIKLPSYVKIVMRPHYEF</sequence>
<gene>
    <name evidence="1" type="ORF">GMARGA_LOCUS9037</name>
</gene>